<evidence type="ECO:0000256" key="12">
    <source>
        <dbReference type="RuleBase" id="RU003780"/>
    </source>
</evidence>
<dbReference type="NCBIfam" id="NF003591">
    <property type="entry name" value="PRK05254.1-4"/>
    <property type="match status" value="1"/>
</dbReference>
<dbReference type="InterPro" id="IPR005122">
    <property type="entry name" value="Uracil-DNA_glycosylase-like"/>
</dbReference>
<dbReference type="FunFam" id="3.40.470.10:FF:000001">
    <property type="entry name" value="Uracil-DNA glycosylase"/>
    <property type="match status" value="1"/>
</dbReference>
<keyword evidence="9 10" id="KW-0234">DNA repair</keyword>
<dbReference type="EMBL" id="JAPAAF010000007">
    <property type="protein sequence ID" value="MCW0482581.1"/>
    <property type="molecule type" value="Genomic_DNA"/>
</dbReference>
<accession>A0AA42C8D0</accession>
<dbReference type="NCBIfam" id="TIGR00628">
    <property type="entry name" value="ung"/>
    <property type="match status" value="1"/>
</dbReference>
<comment type="catalytic activity">
    <reaction evidence="1 10 12">
        <text>Hydrolyzes single-stranded DNA or mismatched double-stranded DNA and polynucleotides, releasing free uracil.</text>
        <dbReference type="EC" id="3.2.2.27"/>
    </reaction>
</comment>
<evidence type="ECO:0000256" key="3">
    <source>
        <dbReference type="ARBA" id="ARBA00008184"/>
    </source>
</evidence>
<evidence type="ECO:0000313" key="14">
    <source>
        <dbReference type="EMBL" id="MCW0482581.1"/>
    </source>
</evidence>
<keyword evidence="15" id="KW-1185">Reference proteome</keyword>
<dbReference type="PANTHER" id="PTHR11264:SF0">
    <property type="entry name" value="URACIL-DNA GLYCOSYLASE"/>
    <property type="match status" value="1"/>
</dbReference>
<comment type="function">
    <text evidence="2 10 12">Excises uracil residues from the DNA which can arise as a result of misincorporation of dUMP residues by DNA polymerase or due to deamination of cytosine.</text>
</comment>
<dbReference type="GO" id="GO:0004844">
    <property type="term" value="F:uracil DNA N-glycosylase activity"/>
    <property type="evidence" value="ECO:0007669"/>
    <property type="project" value="UniProtKB-UniRule"/>
</dbReference>
<dbReference type="AlphaFoldDB" id="A0AA42C8D0"/>
<protein>
    <recommendedName>
        <fullName evidence="5 10">Uracil-DNA glycosylase</fullName>
        <shortName evidence="10">UDG</shortName>
        <ecNumber evidence="4 10">3.2.2.27</ecNumber>
    </recommendedName>
</protein>
<keyword evidence="8 10" id="KW-0378">Hydrolase</keyword>
<keyword evidence="6 10" id="KW-0963">Cytoplasm</keyword>
<comment type="similarity">
    <text evidence="3 10 12">Belongs to the uracil-DNA glycosylase (UDG) superfamily. UNG family.</text>
</comment>
<dbReference type="Pfam" id="PF03167">
    <property type="entry name" value="UDG"/>
    <property type="match status" value="1"/>
</dbReference>
<gene>
    <name evidence="10" type="primary">ung</name>
    <name evidence="14" type="ORF">N2K84_07575</name>
</gene>
<feature type="active site" description="Proton acceptor" evidence="10 11">
    <location>
        <position position="65"/>
    </location>
</feature>
<evidence type="ECO:0000259" key="13">
    <source>
        <dbReference type="SMART" id="SM00986"/>
    </source>
</evidence>
<evidence type="ECO:0000256" key="9">
    <source>
        <dbReference type="ARBA" id="ARBA00023204"/>
    </source>
</evidence>
<dbReference type="EC" id="3.2.2.27" evidence="4 10"/>
<name>A0AA42C8D0_9BACT</name>
<feature type="domain" description="Uracil-DNA glycosylase-like" evidence="13">
    <location>
        <begin position="50"/>
        <end position="210"/>
    </location>
</feature>
<dbReference type="CDD" id="cd10027">
    <property type="entry name" value="UDG-F1-like"/>
    <property type="match status" value="1"/>
</dbReference>
<evidence type="ECO:0000256" key="1">
    <source>
        <dbReference type="ARBA" id="ARBA00001400"/>
    </source>
</evidence>
<evidence type="ECO:0000256" key="11">
    <source>
        <dbReference type="PROSITE-ProRule" id="PRU10072"/>
    </source>
</evidence>
<dbReference type="GO" id="GO:0005737">
    <property type="term" value="C:cytoplasm"/>
    <property type="evidence" value="ECO:0007669"/>
    <property type="project" value="UniProtKB-SubCell"/>
</dbReference>
<dbReference type="Proteomes" id="UP001163821">
    <property type="component" value="Unassembled WGS sequence"/>
</dbReference>
<dbReference type="InterPro" id="IPR002043">
    <property type="entry name" value="UDG_fam1"/>
</dbReference>
<dbReference type="InterPro" id="IPR018085">
    <property type="entry name" value="Ura-DNA_Glyclase_AS"/>
</dbReference>
<evidence type="ECO:0000256" key="5">
    <source>
        <dbReference type="ARBA" id="ARBA00018429"/>
    </source>
</evidence>
<reference evidence="14" key="1">
    <citation type="submission" date="2022-10" db="EMBL/GenBank/DDBJ databases">
        <title>Gaoshiqiia sediminis gen. nov., sp. nov., isolated from coastal sediment.</title>
        <authorList>
            <person name="Yu W.X."/>
            <person name="Mu D.S."/>
            <person name="Du J.Z."/>
            <person name="Liang Y.Q."/>
        </authorList>
    </citation>
    <scope>NUCLEOTIDE SEQUENCE</scope>
    <source>
        <strain evidence="14">A06</strain>
    </source>
</reference>
<comment type="caution">
    <text evidence="14">The sequence shown here is derived from an EMBL/GenBank/DDBJ whole genome shotgun (WGS) entry which is preliminary data.</text>
</comment>
<dbReference type="NCBIfam" id="NF003589">
    <property type="entry name" value="PRK05254.1-2"/>
    <property type="match status" value="1"/>
</dbReference>
<dbReference type="HAMAP" id="MF_00148">
    <property type="entry name" value="UDG"/>
    <property type="match status" value="1"/>
</dbReference>
<evidence type="ECO:0000313" key="15">
    <source>
        <dbReference type="Proteomes" id="UP001163821"/>
    </source>
</evidence>
<organism evidence="14 15">
    <name type="scientific">Gaoshiqia sediminis</name>
    <dbReference type="NCBI Taxonomy" id="2986998"/>
    <lineage>
        <taxon>Bacteria</taxon>
        <taxon>Pseudomonadati</taxon>
        <taxon>Bacteroidota</taxon>
        <taxon>Bacteroidia</taxon>
        <taxon>Marinilabiliales</taxon>
        <taxon>Prolixibacteraceae</taxon>
        <taxon>Gaoshiqia</taxon>
    </lineage>
</organism>
<dbReference type="InterPro" id="IPR036895">
    <property type="entry name" value="Uracil-DNA_glycosylase-like_sf"/>
</dbReference>
<evidence type="ECO:0000256" key="2">
    <source>
        <dbReference type="ARBA" id="ARBA00002631"/>
    </source>
</evidence>
<proteinExistence type="inferred from homology"/>
<dbReference type="Gene3D" id="3.40.470.10">
    <property type="entry name" value="Uracil-DNA glycosylase-like domain"/>
    <property type="match status" value="1"/>
</dbReference>
<evidence type="ECO:0000256" key="10">
    <source>
        <dbReference type="HAMAP-Rule" id="MF_00148"/>
    </source>
</evidence>
<dbReference type="NCBIfam" id="NF003592">
    <property type="entry name" value="PRK05254.1-5"/>
    <property type="match status" value="1"/>
</dbReference>
<dbReference type="SUPFAM" id="SSF52141">
    <property type="entry name" value="Uracil-DNA glycosylase-like"/>
    <property type="match status" value="1"/>
</dbReference>
<evidence type="ECO:0000256" key="4">
    <source>
        <dbReference type="ARBA" id="ARBA00012030"/>
    </source>
</evidence>
<dbReference type="PANTHER" id="PTHR11264">
    <property type="entry name" value="URACIL-DNA GLYCOSYLASE"/>
    <property type="match status" value="1"/>
</dbReference>
<dbReference type="PROSITE" id="PS00130">
    <property type="entry name" value="U_DNA_GLYCOSYLASE"/>
    <property type="match status" value="1"/>
</dbReference>
<dbReference type="SMART" id="SM00987">
    <property type="entry name" value="UreE_C"/>
    <property type="match status" value="1"/>
</dbReference>
<dbReference type="GO" id="GO:0097510">
    <property type="term" value="P:base-excision repair, AP site formation via deaminated base removal"/>
    <property type="evidence" value="ECO:0007669"/>
    <property type="project" value="TreeGrafter"/>
</dbReference>
<evidence type="ECO:0000256" key="6">
    <source>
        <dbReference type="ARBA" id="ARBA00022490"/>
    </source>
</evidence>
<keyword evidence="14" id="KW-0326">Glycosidase</keyword>
<sequence>MDVKIESSWKNLLADEFEKPYFESLGRFVHDEYRTQKIYPPAKLIFNAFDQCPFDQLKVVILGQDPYHGPGQAHGLCFSVNDGIDFPPSLRNIFKELQSDVGKPIPSSGNLTGWARQGVLLLNATLTVRAGQAGSHQKKGWEEFTDAVIHKINAEKQHVVFILWGNYAIRKGEFIDKSKHLVLNSVHPSPLSANRGFFGNKHFSQTNDFLVRNGLEPISW</sequence>
<evidence type="ECO:0000256" key="7">
    <source>
        <dbReference type="ARBA" id="ARBA00022763"/>
    </source>
</evidence>
<evidence type="ECO:0000256" key="8">
    <source>
        <dbReference type="ARBA" id="ARBA00022801"/>
    </source>
</evidence>
<keyword evidence="7 10" id="KW-0227">DNA damage</keyword>
<comment type="subcellular location">
    <subcellularLocation>
        <location evidence="10">Cytoplasm</location>
    </subcellularLocation>
</comment>
<dbReference type="SMART" id="SM00986">
    <property type="entry name" value="UDG"/>
    <property type="match status" value="1"/>
</dbReference>
<dbReference type="NCBIfam" id="NF003588">
    <property type="entry name" value="PRK05254.1-1"/>
    <property type="match status" value="1"/>
</dbReference>